<keyword evidence="1" id="KW-0460">Magnesium</keyword>
<dbReference type="GO" id="GO:0046872">
    <property type="term" value="F:metal ion binding"/>
    <property type="evidence" value="ECO:0007669"/>
    <property type="project" value="UniProtKB-KW"/>
</dbReference>
<evidence type="ECO:0008006" key="4">
    <source>
        <dbReference type="Google" id="ProtNLM"/>
    </source>
</evidence>
<dbReference type="STRING" id="870435.A0A0C3PP31"/>
<dbReference type="EMBL" id="KN831953">
    <property type="protein sequence ID" value="KIO10199.1"/>
    <property type="molecule type" value="Genomic_DNA"/>
</dbReference>
<feature type="binding site" evidence="1">
    <location>
        <begin position="101"/>
        <end position="104"/>
    </location>
    <ligand>
        <name>substrate</name>
    </ligand>
</feature>
<dbReference type="InterPro" id="IPR036704">
    <property type="entry name" value="RraA/RraA-like_sf"/>
</dbReference>
<dbReference type="Gene3D" id="3.50.30.40">
    <property type="entry name" value="Ribonuclease E inhibitor RraA/RraA-like"/>
    <property type="match status" value="1"/>
</dbReference>
<proteinExistence type="predicted"/>
<dbReference type="HOGENOM" id="CLU_072626_0_1_1"/>
<feature type="binding site" evidence="1">
    <location>
        <position position="124"/>
    </location>
    <ligand>
        <name>Mg(2+)</name>
        <dbReference type="ChEBI" id="CHEBI:18420"/>
    </ligand>
</feature>
<sequence>MSVAAAQPVTLSDFSSCEISDALIKLGVPHGGHIPDISMFSPTPPASTQSGKICAPAYTVKMVPANDNTSPRLSAHFVDTVTPGSVIVIVAPPGTKNAVWGGLMTAGAQARGAVGVVISGRCRDLAEHRAAGFPVFARGHSTLGQGTFVRPSAIDIPLVITPEGVEGSSGAFPSTEVLPGDWIVADEDGVVCVPQSLVDQVVELATIGREIDARCMQDIKAGKGIQAAFLKYRGK</sequence>
<dbReference type="InParanoid" id="A0A0C3PP31"/>
<dbReference type="OrthoDB" id="1476984at2759"/>
<accession>A0A0C3PP31</accession>
<organism evidence="2 3">
    <name type="scientific">Pisolithus tinctorius Marx 270</name>
    <dbReference type="NCBI Taxonomy" id="870435"/>
    <lineage>
        <taxon>Eukaryota</taxon>
        <taxon>Fungi</taxon>
        <taxon>Dikarya</taxon>
        <taxon>Basidiomycota</taxon>
        <taxon>Agaricomycotina</taxon>
        <taxon>Agaricomycetes</taxon>
        <taxon>Agaricomycetidae</taxon>
        <taxon>Boletales</taxon>
        <taxon>Sclerodermatineae</taxon>
        <taxon>Pisolithaceae</taxon>
        <taxon>Pisolithus</taxon>
    </lineage>
</organism>
<dbReference type="AlphaFoldDB" id="A0A0C3PP31"/>
<dbReference type="GO" id="GO:0047443">
    <property type="term" value="F:4-hydroxy-4-methyl-2-oxoglutarate aldolase activity"/>
    <property type="evidence" value="ECO:0007669"/>
    <property type="project" value="TreeGrafter"/>
</dbReference>
<comment type="cofactor">
    <cofactor evidence="1">
        <name>Mg(2+)</name>
        <dbReference type="ChEBI" id="CHEBI:18420"/>
    </cofactor>
</comment>
<dbReference type="GO" id="GO:0008948">
    <property type="term" value="F:oxaloacetate decarboxylase activity"/>
    <property type="evidence" value="ECO:0007669"/>
    <property type="project" value="TreeGrafter"/>
</dbReference>
<evidence type="ECO:0000313" key="3">
    <source>
        <dbReference type="Proteomes" id="UP000054217"/>
    </source>
</evidence>
<dbReference type="PANTHER" id="PTHR33254">
    <property type="entry name" value="4-HYDROXY-4-METHYL-2-OXOGLUTARATE ALDOLASE 3-RELATED"/>
    <property type="match status" value="1"/>
</dbReference>
<dbReference type="CDD" id="cd16841">
    <property type="entry name" value="RraA_family"/>
    <property type="match status" value="1"/>
</dbReference>
<name>A0A0C3PP31_PISTI</name>
<keyword evidence="1" id="KW-0479">Metal-binding</keyword>
<reference evidence="2 3" key="1">
    <citation type="submission" date="2014-04" db="EMBL/GenBank/DDBJ databases">
        <authorList>
            <consortium name="DOE Joint Genome Institute"/>
            <person name="Kuo A."/>
            <person name="Kohler A."/>
            <person name="Costa M.D."/>
            <person name="Nagy L.G."/>
            <person name="Floudas D."/>
            <person name="Copeland A."/>
            <person name="Barry K.W."/>
            <person name="Cichocki N."/>
            <person name="Veneault-Fourrey C."/>
            <person name="LaButti K."/>
            <person name="Lindquist E.A."/>
            <person name="Lipzen A."/>
            <person name="Lundell T."/>
            <person name="Morin E."/>
            <person name="Murat C."/>
            <person name="Sun H."/>
            <person name="Tunlid A."/>
            <person name="Henrissat B."/>
            <person name="Grigoriev I.V."/>
            <person name="Hibbett D.S."/>
            <person name="Martin F."/>
            <person name="Nordberg H.P."/>
            <person name="Cantor M.N."/>
            <person name="Hua S.X."/>
        </authorList>
    </citation>
    <scope>NUCLEOTIDE SEQUENCE [LARGE SCALE GENOMIC DNA]</scope>
    <source>
        <strain evidence="2 3">Marx 270</strain>
    </source>
</reference>
<keyword evidence="3" id="KW-1185">Reference proteome</keyword>
<evidence type="ECO:0000256" key="1">
    <source>
        <dbReference type="PIRSR" id="PIRSR605493-1"/>
    </source>
</evidence>
<dbReference type="Proteomes" id="UP000054217">
    <property type="component" value="Unassembled WGS sequence"/>
</dbReference>
<dbReference type="PANTHER" id="PTHR33254:SF4">
    <property type="entry name" value="4-HYDROXY-4-METHYL-2-OXOGLUTARATE ALDOLASE 3-RELATED"/>
    <property type="match status" value="1"/>
</dbReference>
<feature type="binding site" evidence="1">
    <location>
        <position position="123"/>
    </location>
    <ligand>
        <name>substrate</name>
    </ligand>
</feature>
<dbReference type="Pfam" id="PF03737">
    <property type="entry name" value="RraA-like"/>
    <property type="match status" value="1"/>
</dbReference>
<gene>
    <name evidence="2" type="ORF">M404DRAFT_130038</name>
</gene>
<dbReference type="InterPro" id="IPR005493">
    <property type="entry name" value="RraA/RraA-like"/>
</dbReference>
<protein>
    <recommendedName>
        <fullName evidence="4">RraA-like protein</fullName>
    </recommendedName>
</protein>
<dbReference type="SUPFAM" id="SSF89562">
    <property type="entry name" value="RraA-like"/>
    <property type="match status" value="1"/>
</dbReference>
<reference evidence="3" key="2">
    <citation type="submission" date="2015-01" db="EMBL/GenBank/DDBJ databases">
        <title>Evolutionary Origins and Diversification of the Mycorrhizal Mutualists.</title>
        <authorList>
            <consortium name="DOE Joint Genome Institute"/>
            <consortium name="Mycorrhizal Genomics Consortium"/>
            <person name="Kohler A."/>
            <person name="Kuo A."/>
            <person name="Nagy L.G."/>
            <person name="Floudas D."/>
            <person name="Copeland A."/>
            <person name="Barry K.W."/>
            <person name="Cichocki N."/>
            <person name="Veneault-Fourrey C."/>
            <person name="LaButti K."/>
            <person name="Lindquist E.A."/>
            <person name="Lipzen A."/>
            <person name="Lundell T."/>
            <person name="Morin E."/>
            <person name="Murat C."/>
            <person name="Riley R."/>
            <person name="Ohm R."/>
            <person name="Sun H."/>
            <person name="Tunlid A."/>
            <person name="Henrissat B."/>
            <person name="Grigoriev I.V."/>
            <person name="Hibbett D.S."/>
            <person name="Martin F."/>
        </authorList>
    </citation>
    <scope>NUCLEOTIDE SEQUENCE [LARGE SCALE GENOMIC DNA]</scope>
    <source>
        <strain evidence="3">Marx 270</strain>
    </source>
</reference>
<evidence type="ECO:0000313" key="2">
    <source>
        <dbReference type="EMBL" id="KIO10199.1"/>
    </source>
</evidence>